<dbReference type="InterPro" id="IPR036249">
    <property type="entry name" value="Thioredoxin-like_sf"/>
</dbReference>
<evidence type="ECO:0000313" key="10">
    <source>
        <dbReference type="Proteomes" id="UP000320585"/>
    </source>
</evidence>
<sequence length="110" mass="12772">MAVDIHSKQNLEDEVYQKDGYVLLNLWAAWCRPCQVMEPTLKFAEEKFKDKISFCRLEVEEQEALADLFQTVGIPTFVLFKDGKEIGRIIGYRQKAKFVDEIANIIRDGQ</sequence>
<dbReference type="Proteomes" id="UP000320585">
    <property type="component" value="Chromosome"/>
</dbReference>
<keyword evidence="5 7" id="KW-0676">Redox-active center</keyword>
<dbReference type="Pfam" id="PF00085">
    <property type="entry name" value="Thioredoxin"/>
    <property type="match status" value="1"/>
</dbReference>
<dbReference type="EMBL" id="AP019697">
    <property type="protein sequence ID" value="BBK24847.1"/>
    <property type="molecule type" value="Genomic_DNA"/>
</dbReference>
<dbReference type="KEGG" id="dho:Dia5BBH33_07820"/>
<organism evidence="9 10">
    <name type="scientific">Dialister hominis</name>
    <dbReference type="NCBI Taxonomy" id="2582419"/>
    <lineage>
        <taxon>Bacteria</taxon>
        <taxon>Bacillati</taxon>
        <taxon>Bacillota</taxon>
        <taxon>Negativicutes</taxon>
        <taxon>Veillonellales</taxon>
        <taxon>Veillonellaceae</taxon>
        <taxon>Dialister</taxon>
    </lineage>
</organism>
<comment type="similarity">
    <text evidence="1 6">Belongs to the thioredoxin family.</text>
</comment>
<protein>
    <recommendedName>
        <fullName evidence="6">Thioredoxin</fullName>
    </recommendedName>
</protein>
<dbReference type="CDD" id="cd02947">
    <property type="entry name" value="TRX_family"/>
    <property type="match status" value="1"/>
</dbReference>
<evidence type="ECO:0000256" key="3">
    <source>
        <dbReference type="ARBA" id="ARBA00022982"/>
    </source>
</evidence>
<dbReference type="GO" id="GO:0015035">
    <property type="term" value="F:protein-disulfide reductase activity"/>
    <property type="evidence" value="ECO:0007669"/>
    <property type="project" value="InterPro"/>
</dbReference>
<dbReference type="InterPro" id="IPR005746">
    <property type="entry name" value="Thioredoxin"/>
</dbReference>
<dbReference type="GeneID" id="92716001"/>
<keyword evidence="10" id="KW-1185">Reference proteome</keyword>
<evidence type="ECO:0000256" key="5">
    <source>
        <dbReference type="ARBA" id="ARBA00023284"/>
    </source>
</evidence>
<dbReference type="PANTHER" id="PTHR45663">
    <property type="entry name" value="GEO12009P1"/>
    <property type="match status" value="1"/>
</dbReference>
<name>A0A8E4BRZ1_9FIRM</name>
<proteinExistence type="inferred from homology"/>
<dbReference type="SUPFAM" id="SSF52833">
    <property type="entry name" value="Thioredoxin-like"/>
    <property type="match status" value="1"/>
</dbReference>
<dbReference type="PANTHER" id="PTHR45663:SF11">
    <property type="entry name" value="GEO12009P1"/>
    <property type="match status" value="1"/>
</dbReference>
<dbReference type="PROSITE" id="PS51352">
    <property type="entry name" value="THIOREDOXIN_2"/>
    <property type="match status" value="1"/>
</dbReference>
<feature type="domain" description="Thioredoxin" evidence="8">
    <location>
        <begin position="1"/>
        <end position="110"/>
    </location>
</feature>
<gene>
    <name evidence="9" type="ORF">Dia5BBH33_07820</name>
</gene>
<evidence type="ECO:0000256" key="2">
    <source>
        <dbReference type="ARBA" id="ARBA00022448"/>
    </source>
</evidence>
<dbReference type="AlphaFoldDB" id="A0A8E4BRZ1"/>
<keyword evidence="2" id="KW-0813">Transport</keyword>
<evidence type="ECO:0000313" key="9">
    <source>
        <dbReference type="EMBL" id="BBK24847.1"/>
    </source>
</evidence>
<keyword evidence="4 7" id="KW-1015">Disulfide bond</keyword>
<reference evidence="10" key="1">
    <citation type="submission" date="2019-05" db="EMBL/GenBank/DDBJ databases">
        <title>Complete genome sequencing of Dialister sp. strain 5BBH33.</title>
        <authorList>
            <person name="Sakamoto M."/>
            <person name="Murakami T."/>
            <person name="Mori H."/>
        </authorList>
    </citation>
    <scope>NUCLEOTIDE SEQUENCE [LARGE SCALE GENOMIC DNA]</scope>
    <source>
        <strain evidence="10">5BBH33</strain>
    </source>
</reference>
<dbReference type="PIRSF" id="PIRSF000077">
    <property type="entry name" value="Thioredoxin"/>
    <property type="match status" value="1"/>
</dbReference>
<dbReference type="OrthoDB" id="9790390at2"/>
<evidence type="ECO:0000256" key="6">
    <source>
        <dbReference type="PIRNR" id="PIRNR000077"/>
    </source>
</evidence>
<evidence type="ECO:0000256" key="4">
    <source>
        <dbReference type="ARBA" id="ARBA00023157"/>
    </source>
</evidence>
<keyword evidence="3" id="KW-0249">Electron transport</keyword>
<accession>A0A8E4BRZ1</accession>
<evidence type="ECO:0000256" key="7">
    <source>
        <dbReference type="PIRSR" id="PIRSR000077-4"/>
    </source>
</evidence>
<dbReference type="RefSeq" id="WP_022382138.1">
    <property type="nucleotide sequence ID" value="NZ_AP019697.1"/>
</dbReference>
<dbReference type="GO" id="GO:0005737">
    <property type="term" value="C:cytoplasm"/>
    <property type="evidence" value="ECO:0007669"/>
    <property type="project" value="TreeGrafter"/>
</dbReference>
<evidence type="ECO:0000259" key="8">
    <source>
        <dbReference type="PROSITE" id="PS51352"/>
    </source>
</evidence>
<evidence type="ECO:0000256" key="1">
    <source>
        <dbReference type="ARBA" id="ARBA00008987"/>
    </source>
</evidence>
<feature type="disulfide bond" description="Redox-active" evidence="7">
    <location>
        <begin position="31"/>
        <end position="34"/>
    </location>
</feature>
<dbReference type="InterPro" id="IPR013766">
    <property type="entry name" value="Thioredoxin_domain"/>
</dbReference>
<dbReference type="Gene3D" id="3.40.30.10">
    <property type="entry name" value="Glutaredoxin"/>
    <property type="match status" value="1"/>
</dbReference>